<gene>
    <name evidence="1" type="ORF">Lalb_Chr20g0114751</name>
</gene>
<organism evidence="1 2">
    <name type="scientific">Lupinus albus</name>
    <name type="common">White lupine</name>
    <name type="synonym">Lupinus termis</name>
    <dbReference type="NCBI Taxonomy" id="3870"/>
    <lineage>
        <taxon>Eukaryota</taxon>
        <taxon>Viridiplantae</taxon>
        <taxon>Streptophyta</taxon>
        <taxon>Embryophyta</taxon>
        <taxon>Tracheophyta</taxon>
        <taxon>Spermatophyta</taxon>
        <taxon>Magnoliopsida</taxon>
        <taxon>eudicotyledons</taxon>
        <taxon>Gunneridae</taxon>
        <taxon>Pentapetalae</taxon>
        <taxon>rosids</taxon>
        <taxon>fabids</taxon>
        <taxon>Fabales</taxon>
        <taxon>Fabaceae</taxon>
        <taxon>Papilionoideae</taxon>
        <taxon>50 kb inversion clade</taxon>
        <taxon>genistoids sensu lato</taxon>
        <taxon>core genistoids</taxon>
        <taxon>Genisteae</taxon>
        <taxon>Lupinus</taxon>
    </lineage>
</organism>
<name>A0A6A4NBQ3_LUPAL</name>
<reference evidence="2" key="1">
    <citation type="journal article" date="2020" name="Nat. Commun.">
        <title>Genome sequence of the cluster root forming white lupin.</title>
        <authorList>
            <person name="Hufnagel B."/>
            <person name="Marques A."/>
            <person name="Soriano A."/>
            <person name="Marques L."/>
            <person name="Divol F."/>
            <person name="Doumas P."/>
            <person name="Sallet E."/>
            <person name="Mancinotti D."/>
            <person name="Carrere S."/>
            <person name="Marande W."/>
            <person name="Arribat S."/>
            <person name="Keller J."/>
            <person name="Huneau C."/>
            <person name="Blein T."/>
            <person name="Aime D."/>
            <person name="Laguerre M."/>
            <person name="Taylor J."/>
            <person name="Schubert V."/>
            <person name="Nelson M."/>
            <person name="Geu-Flores F."/>
            <person name="Crespi M."/>
            <person name="Gallardo-Guerrero K."/>
            <person name="Delaux P.-M."/>
            <person name="Salse J."/>
            <person name="Berges H."/>
            <person name="Guyot R."/>
            <person name="Gouzy J."/>
            <person name="Peret B."/>
        </authorList>
    </citation>
    <scope>NUCLEOTIDE SEQUENCE [LARGE SCALE GENOMIC DNA]</scope>
    <source>
        <strain evidence="2">cv. Amiga</strain>
    </source>
</reference>
<sequence length="50" mass="5569">MLLPISPNQVRTLFELVDFVACGGSRNLSLLFDQETVLLLCNNNYNVIIG</sequence>
<proteinExistence type="predicted"/>
<evidence type="ECO:0000313" key="2">
    <source>
        <dbReference type="Proteomes" id="UP000447434"/>
    </source>
</evidence>
<protein>
    <submittedName>
        <fullName evidence="1">Uncharacterized protein</fullName>
    </submittedName>
</protein>
<dbReference type="Proteomes" id="UP000447434">
    <property type="component" value="Chromosome 20"/>
</dbReference>
<dbReference type="AlphaFoldDB" id="A0A6A4NBQ3"/>
<accession>A0A6A4NBQ3</accession>
<dbReference type="EMBL" id="WOCE01000020">
    <property type="protein sequence ID" value="KAE9591116.1"/>
    <property type="molecule type" value="Genomic_DNA"/>
</dbReference>
<evidence type="ECO:0000313" key="1">
    <source>
        <dbReference type="EMBL" id="KAE9591116.1"/>
    </source>
</evidence>
<keyword evidence="2" id="KW-1185">Reference proteome</keyword>
<comment type="caution">
    <text evidence="1">The sequence shown here is derived from an EMBL/GenBank/DDBJ whole genome shotgun (WGS) entry which is preliminary data.</text>
</comment>